<evidence type="ECO:0000313" key="5">
    <source>
        <dbReference type="Proteomes" id="UP001499930"/>
    </source>
</evidence>
<keyword evidence="5" id="KW-1185">Reference proteome</keyword>
<dbReference type="InterPro" id="IPR000119">
    <property type="entry name" value="Hist_DNA-bd"/>
</dbReference>
<dbReference type="Proteomes" id="UP001499930">
    <property type="component" value="Unassembled WGS sequence"/>
</dbReference>
<accession>A0ABP6LFB1</accession>
<dbReference type="EMBL" id="BAAAWD010000029">
    <property type="protein sequence ID" value="GAA3039569.1"/>
    <property type="molecule type" value="Genomic_DNA"/>
</dbReference>
<dbReference type="PANTHER" id="PTHR33175">
    <property type="entry name" value="DNA-BINDING PROTEIN HU"/>
    <property type="match status" value="1"/>
</dbReference>
<dbReference type="CDD" id="cd13831">
    <property type="entry name" value="HU"/>
    <property type="match status" value="1"/>
</dbReference>
<dbReference type="Pfam" id="PF00216">
    <property type="entry name" value="Bac_DNA_binding"/>
    <property type="match status" value="1"/>
</dbReference>
<dbReference type="PROSITE" id="PS00045">
    <property type="entry name" value="HISTONE_LIKE"/>
    <property type="match status" value="1"/>
</dbReference>
<comment type="caution">
    <text evidence="4">The sequence shown here is derived from an EMBL/GenBank/DDBJ whole genome shotgun (WGS) entry which is preliminary data.</text>
</comment>
<name>A0ABP6LFB1_9ACTN</name>
<evidence type="ECO:0000256" key="3">
    <source>
        <dbReference type="RuleBase" id="RU003939"/>
    </source>
</evidence>
<protein>
    <submittedName>
        <fullName evidence="4">DNA-binding protein HU-beta</fullName>
    </submittedName>
</protein>
<proteinExistence type="inferred from homology"/>
<keyword evidence="2 4" id="KW-0238">DNA-binding</keyword>
<evidence type="ECO:0000256" key="2">
    <source>
        <dbReference type="ARBA" id="ARBA00023125"/>
    </source>
</evidence>
<dbReference type="RefSeq" id="WP_344907044.1">
    <property type="nucleotide sequence ID" value="NZ_BAAAWD010000029.1"/>
</dbReference>
<gene>
    <name evidence="4" type="primary">hupB</name>
    <name evidence="4" type="ORF">GCM10017559_79880</name>
</gene>
<organism evidence="4 5">
    <name type="scientific">Streptosporangium longisporum</name>
    <dbReference type="NCBI Taxonomy" id="46187"/>
    <lineage>
        <taxon>Bacteria</taxon>
        <taxon>Bacillati</taxon>
        <taxon>Actinomycetota</taxon>
        <taxon>Actinomycetes</taxon>
        <taxon>Streptosporangiales</taxon>
        <taxon>Streptosporangiaceae</taxon>
        <taxon>Streptosporangium</taxon>
    </lineage>
</organism>
<dbReference type="Gene3D" id="4.10.520.10">
    <property type="entry name" value="IHF-like DNA-binding proteins"/>
    <property type="match status" value="1"/>
</dbReference>
<dbReference type="SMART" id="SM00411">
    <property type="entry name" value="BHL"/>
    <property type="match status" value="1"/>
</dbReference>
<sequence>MNKKELIDAVAEHVELPKATVAKVLSGLLDVIPMAVAAGEPVAIVGFGTFEAAYRQARAGRNPHTGEPLKIAETWAPKFSPGSVFKETVRTSNVLTSA</sequence>
<keyword evidence="1" id="KW-0226">DNA condensation</keyword>
<dbReference type="PRINTS" id="PR01727">
    <property type="entry name" value="DNABINDINGHU"/>
</dbReference>
<dbReference type="InterPro" id="IPR010992">
    <property type="entry name" value="IHF-like_DNA-bd_dom_sf"/>
</dbReference>
<dbReference type="InterPro" id="IPR020816">
    <property type="entry name" value="Histone-like_DNA-bd_CS"/>
</dbReference>
<dbReference type="SUPFAM" id="SSF47729">
    <property type="entry name" value="IHF-like DNA-binding proteins"/>
    <property type="match status" value="1"/>
</dbReference>
<evidence type="ECO:0000313" key="4">
    <source>
        <dbReference type="EMBL" id="GAA3039569.1"/>
    </source>
</evidence>
<dbReference type="PANTHER" id="PTHR33175:SF3">
    <property type="entry name" value="DNA-BINDING PROTEIN HU-BETA"/>
    <property type="match status" value="1"/>
</dbReference>
<dbReference type="GO" id="GO:0003677">
    <property type="term" value="F:DNA binding"/>
    <property type="evidence" value="ECO:0007669"/>
    <property type="project" value="UniProtKB-KW"/>
</dbReference>
<comment type="similarity">
    <text evidence="3">Belongs to the bacterial histone-like protein family.</text>
</comment>
<evidence type="ECO:0000256" key="1">
    <source>
        <dbReference type="ARBA" id="ARBA00023067"/>
    </source>
</evidence>
<reference evidence="5" key="1">
    <citation type="journal article" date="2019" name="Int. J. Syst. Evol. Microbiol.">
        <title>The Global Catalogue of Microorganisms (GCM) 10K type strain sequencing project: providing services to taxonomists for standard genome sequencing and annotation.</title>
        <authorList>
            <consortium name="The Broad Institute Genomics Platform"/>
            <consortium name="The Broad Institute Genome Sequencing Center for Infectious Disease"/>
            <person name="Wu L."/>
            <person name="Ma J."/>
        </authorList>
    </citation>
    <scope>NUCLEOTIDE SEQUENCE [LARGE SCALE GENOMIC DNA]</scope>
    <source>
        <strain evidence="5">JCM 3106</strain>
    </source>
</reference>